<dbReference type="EMBL" id="BAAADQ010000013">
    <property type="protein sequence ID" value="GAA0548350.1"/>
    <property type="molecule type" value="Genomic_DNA"/>
</dbReference>
<evidence type="ECO:0000313" key="12">
    <source>
        <dbReference type="Proteomes" id="UP001567571"/>
    </source>
</evidence>
<dbReference type="CDD" id="cd00130">
    <property type="entry name" value="PAS"/>
    <property type="match status" value="1"/>
</dbReference>
<dbReference type="CDD" id="cd00075">
    <property type="entry name" value="HATPase"/>
    <property type="match status" value="1"/>
</dbReference>
<dbReference type="PANTHER" id="PTHR43711">
    <property type="entry name" value="TWO-COMPONENT HISTIDINE KINASE"/>
    <property type="match status" value="1"/>
</dbReference>
<organism evidence="9 11">
    <name type="scientific">Halorubrum ejinorense</name>
    <dbReference type="NCBI Taxonomy" id="425309"/>
    <lineage>
        <taxon>Archaea</taxon>
        <taxon>Methanobacteriati</taxon>
        <taxon>Methanobacteriota</taxon>
        <taxon>Stenosarchaea group</taxon>
        <taxon>Halobacteria</taxon>
        <taxon>Halobacteriales</taxon>
        <taxon>Haloferacaceae</taxon>
        <taxon>Halorubrum</taxon>
    </lineage>
</organism>
<dbReference type="Gene3D" id="3.30.565.10">
    <property type="entry name" value="Histidine kinase-like ATPase, C-terminal domain"/>
    <property type="match status" value="1"/>
</dbReference>
<accession>A0AAV3SUE2</accession>
<dbReference type="Gene3D" id="3.30.450.20">
    <property type="entry name" value="PAS domain"/>
    <property type="match status" value="1"/>
</dbReference>
<dbReference type="RefSeq" id="WP_343779382.1">
    <property type="nucleotide sequence ID" value="NZ_BAAADQ010000013.1"/>
</dbReference>
<evidence type="ECO:0000256" key="2">
    <source>
        <dbReference type="ARBA" id="ARBA00012438"/>
    </source>
</evidence>
<dbReference type="InterPro" id="IPR036097">
    <property type="entry name" value="HisK_dim/P_sf"/>
</dbReference>
<evidence type="ECO:0000256" key="4">
    <source>
        <dbReference type="ARBA" id="ARBA00022679"/>
    </source>
</evidence>
<dbReference type="PROSITE" id="PS50109">
    <property type="entry name" value="HIS_KIN"/>
    <property type="match status" value="1"/>
</dbReference>
<comment type="catalytic activity">
    <reaction evidence="1">
        <text>ATP + protein L-histidine = ADP + protein N-phospho-L-histidine.</text>
        <dbReference type="EC" id="2.7.13.3"/>
    </reaction>
</comment>
<dbReference type="PROSITE" id="PS50112">
    <property type="entry name" value="PAS"/>
    <property type="match status" value="1"/>
</dbReference>
<dbReference type="GO" id="GO:0000155">
    <property type="term" value="F:phosphorelay sensor kinase activity"/>
    <property type="evidence" value="ECO:0007669"/>
    <property type="project" value="InterPro"/>
</dbReference>
<evidence type="ECO:0000259" key="7">
    <source>
        <dbReference type="PROSITE" id="PS50109"/>
    </source>
</evidence>
<feature type="domain" description="PAS" evidence="8">
    <location>
        <begin position="12"/>
        <end position="82"/>
    </location>
</feature>
<dbReference type="SMART" id="SM00091">
    <property type="entry name" value="PAS"/>
    <property type="match status" value="1"/>
</dbReference>
<dbReference type="Pfam" id="PF02518">
    <property type="entry name" value="HATPase_c"/>
    <property type="match status" value="1"/>
</dbReference>
<evidence type="ECO:0000256" key="3">
    <source>
        <dbReference type="ARBA" id="ARBA00022553"/>
    </source>
</evidence>
<evidence type="ECO:0000256" key="5">
    <source>
        <dbReference type="ARBA" id="ARBA00022777"/>
    </source>
</evidence>
<dbReference type="InterPro" id="IPR003661">
    <property type="entry name" value="HisK_dim/P_dom"/>
</dbReference>
<evidence type="ECO:0000256" key="6">
    <source>
        <dbReference type="ARBA" id="ARBA00023012"/>
    </source>
</evidence>
<dbReference type="EMBL" id="JBEDNW010000003">
    <property type="protein sequence ID" value="MEZ3167068.1"/>
    <property type="molecule type" value="Genomic_DNA"/>
</dbReference>
<evidence type="ECO:0000256" key="1">
    <source>
        <dbReference type="ARBA" id="ARBA00000085"/>
    </source>
</evidence>
<dbReference type="Pfam" id="PF00512">
    <property type="entry name" value="HisKA"/>
    <property type="match status" value="1"/>
</dbReference>
<keyword evidence="5 10" id="KW-0418">Kinase</keyword>
<dbReference type="Pfam" id="PF08447">
    <property type="entry name" value="PAS_3"/>
    <property type="match status" value="1"/>
</dbReference>
<dbReference type="SUPFAM" id="SSF55785">
    <property type="entry name" value="PYP-like sensor domain (PAS domain)"/>
    <property type="match status" value="1"/>
</dbReference>
<keyword evidence="6" id="KW-0902">Two-component regulatory system</keyword>
<dbReference type="SUPFAM" id="SSF47384">
    <property type="entry name" value="Homodimeric domain of signal transducing histidine kinase"/>
    <property type="match status" value="1"/>
</dbReference>
<dbReference type="SMART" id="SM00388">
    <property type="entry name" value="HisKA"/>
    <property type="match status" value="1"/>
</dbReference>
<name>A0AAV3SUE2_9EURY</name>
<dbReference type="InterPro" id="IPR005467">
    <property type="entry name" value="His_kinase_dom"/>
</dbReference>
<reference evidence="9" key="1">
    <citation type="journal article" date="2014" name="Int. J. Syst. Evol. Microbiol.">
        <title>Complete genome sequence of Corynebacterium casei LMG S-19264T (=DSM 44701T), isolated from a smear-ripened cheese.</title>
        <authorList>
            <consortium name="US DOE Joint Genome Institute (JGI-PGF)"/>
            <person name="Walter F."/>
            <person name="Albersmeier A."/>
            <person name="Kalinowski J."/>
            <person name="Ruckert C."/>
        </authorList>
    </citation>
    <scope>NUCLEOTIDE SEQUENCE</scope>
    <source>
        <strain evidence="9">JCM 14265</strain>
    </source>
</reference>
<dbReference type="InterPro" id="IPR036890">
    <property type="entry name" value="HATPase_C_sf"/>
</dbReference>
<keyword evidence="12" id="KW-1185">Reference proteome</keyword>
<dbReference type="PRINTS" id="PR00344">
    <property type="entry name" value="BCTRLSENSOR"/>
</dbReference>
<evidence type="ECO:0000313" key="11">
    <source>
        <dbReference type="Proteomes" id="UP001501425"/>
    </source>
</evidence>
<dbReference type="AlphaFoldDB" id="A0AAV3SUE2"/>
<reference evidence="9" key="2">
    <citation type="submission" date="2023-12" db="EMBL/GenBank/DDBJ databases">
        <authorList>
            <person name="Sun Q."/>
            <person name="Inoue M."/>
        </authorList>
    </citation>
    <scope>NUCLEOTIDE SEQUENCE</scope>
    <source>
        <strain evidence="9">JCM 14265</strain>
    </source>
</reference>
<dbReference type="PANTHER" id="PTHR43711:SF1">
    <property type="entry name" value="HISTIDINE KINASE 1"/>
    <property type="match status" value="1"/>
</dbReference>
<evidence type="ECO:0000259" key="8">
    <source>
        <dbReference type="PROSITE" id="PS50112"/>
    </source>
</evidence>
<dbReference type="InterPro" id="IPR035965">
    <property type="entry name" value="PAS-like_dom_sf"/>
</dbReference>
<dbReference type="InterPro" id="IPR004358">
    <property type="entry name" value="Sig_transdc_His_kin-like_C"/>
</dbReference>
<feature type="domain" description="Histidine kinase" evidence="7">
    <location>
        <begin position="148"/>
        <end position="356"/>
    </location>
</feature>
<dbReference type="Proteomes" id="UP001501425">
    <property type="component" value="Unassembled WGS sequence"/>
</dbReference>
<dbReference type="InterPro" id="IPR000014">
    <property type="entry name" value="PAS"/>
</dbReference>
<dbReference type="CDD" id="cd00082">
    <property type="entry name" value="HisKA"/>
    <property type="match status" value="1"/>
</dbReference>
<protein>
    <recommendedName>
        <fullName evidence="2">histidine kinase</fullName>
        <ecNumber evidence="2">2.7.13.3</ecNumber>
    </recommendedName>
</protein>
<gene>
    <name evidence="10" type="ORF">ABNG02_06995</name>
    <name evidence="9" type="ORF">GCM10008994_24090</name>
</gene>
<comment type="caution">
    <text evidence="9">The sequence shown here is derived from an EMBL/GenBank/DDBJ whole genome shotgun (WGS) entry which is preliminary data.</text>
</comment>
<keyword evidence="3" id="KW-0597">Phosphoprotein</keyword>
<keyword evidence="4 10" id="KW-0808">Transferase</keyword>
<dbReference type="EC" id="2.7.13.3" evidence="2"/>
<proteinExistence type="predicted"/>
<evidence type="ECO:0000313" key="9">
    <source>
        <dbReference type="EMBL" id="GAA0548350.1"/>
    </source>
</evidence>
<dbReference type="Gene3D" id="1.10.287.130">
    <property type="match status" value="1"/>
</dbReference>
<dbReference type="InterPro" id="IPR050736">
    <property type="entry name" value="Sensor_HK_Regulatory"/>
</dbReference>
<dbReference type="SUPFAM" id="SSF55874">
    <property type="entry name" value="ATPase domain of HSP90 chaperone/DNA topoisomerase II/histidine kinase"/>
    <property type="match status" value="1"/>
</dbReference>
<dbReference type="Proteomes" id="UP001567571">
    <property type="component" value="Unassembled WGS sequence"/>
</dbReference>
<dbReference type="InterPro" id="IPR013655">
    <property type="entry name" value="PAS_fold_3"/>
</dbReference>
<reference evidence="10 12" key="3">
    <citation type="submission" date="2024-06" db="EMBL/GenBank/DDBJ databases">
        <title>Halorubrum miltondacostae sp. nov., a potential PHA producer isolated from an inland solar saltern in Rio Maior, Portugal.</title>
        <authorList>
            <person name="Albuquerque L."/>
            <person name="Viver T."/>
            <person name="Barroso C."/>
            <person name="Claudino R."/>
            <person name="Galvan M."/>
            <person name="Simoes G."/>
            <person name="Lobo Da Cunha A."/>
            <person name="Egas C."/>
        </authorList>
    </citation>
    <scope>NUCLEOTIDE SEQUENCE [LARGE SCALE GENOMIC DNA]</scope>
    <source>
        <strain evidence="10 12">DSM 18646</strain>
    </source>
</reference>
<dbReference type="SMART" id="SM00387">
    <property type="entry name" value="HATPase_c"/>
    <property type="match status" value="1"/>
</dbReference>
<sequence>MTDPVRADGGEDDEFYRRLVGHATEVFLLLDRDRTVRYASPAVSDTLGYDPETLVDERLPEYVHPDDWEAVADALDAAFERPDEPTTVEVRFRSSDESWSWFASTVRGHPGGTGGDGVLVSCHDITERVAQRQRLQRQNDRLNEFANVVSHDLRNPLNVAQGHAAMLAERVAADADLRTNVDVVRRSLDRMDDIIDDTLTLAREGQPVGEPEPAELATVARKSWESVATDSATLEVVDEATLYCDASRLRNVFENLFRNALDHGTDGDGHVTVTVGRIDAFYTTTRAADDGDGFYVEDDGRGIPPAEREAVFEPGHTSTESGTGFGLAIVKRIADAHGWNVTLREGKAGGARFEFTGVAFVE</sequence>
<evidence type="ECO:0000313" key="10">
    <source>
        <dbReference type="EMBL" id="MEZ3167068.1"/>
    </source>
</evidence>
<dbReference type="NCBIfam" id="TIGR00229">
    <property type="entry name" value="sensory_box"/>
    <property type="match status" value="1"/>
</dbReference>
<dbReference type="InterPro" id="IPR003594">
    <property type="entry name" value="HATPase_dom"/>
</dbReference>